<dbReference type="Gene3D" id="3.40.309.10">
    <property type="entry name" value="Aldehyde Dehydrogenase, Chain A, domain 2"/>
    <property type="match status" value="1"/>
</dbReference>
<name>A0ABW0PI76_9BURK</name>
<dbReference type="InterPro" id="IPR050740">
    <property type="entry name" value="Aldehyde_DH_Superfamily"/>
</dbReference>
<accession>A0ABW0PI76</accession>
<dbReference type="Proteomes" id="UP001596031">
    <property type="component" value="Unassembled WGS sequence"/>
</dbReference>
<dbReference type="EMBL" id="JBHSMS010000036">
    <property type="protein sequence ID" value="MFC5511733.1"/>
    <property type="molecule type" value="Genomic_DNA"/>
</dbReference>
<dbReference type="InterPro" id="IPR015590">
    <property type="entry name" value="Aldehyde_DH_dom"/>
</dbReference>
<evidence type="ECO:0000256" key="2">
    <source>
        <dbReference type="ARBA" id="ARBA00023002"/>
    </source>
</evidence>
<sequence>MKTRAPAGGGPRLRALNLIGGQWQAAAAAREGDSINPANGREIGSFAAGEAADARQAIDAARSAFERGSLSRDPAQRAALLLRWADRLARRGDLAHLLTLENGKVLAQSRQEIAAAIACVRQEAGRLLQAAGAGIISASVSQPAGVVAILVPWDAPVALLVASLAPALAAGCSAVVKPARQCAQVIAAVIGELAAVEGLPQGVVNVVSETGQQVACELVASRGVDILCFTGGRETGRRMAQAAAPSAKRLLFDLAGKSCSLVFSDVDMHVMAGKLATAALIAAGQHSAAPSRILVHASCFDQAKAALKRALGQVIVGAGDDLGCAMGPLIDASALVAVGVRTERALERCGEVVLQGRRAGGELSHGYFLSPTLVVERAGADASSAEEIYGPFISIGRFEEDNEAVACANAMCMARSVSVWTGDPARAQRLVRALRNDGILINRHDWLAVNGSAGGGSIAPRGTLSDFLASPRQ</sequence>
<gene>
    <name evidence="4" type="ORF">ACFPOU_11425</name>
</gene>
<dbReference type="PANTHER" id="PTHR43353">
    <property type="entry name" value="SUCCINATE-SEMIALDEHYDE DEHYDROGENASE, MITOCHONDRIAL"/>
    <property type="match status" value="1"/>
</dbReference>
<dbReference type="InterPro" id="IPR016162">
    <property type="entry name" value="Ald_DH_N"/>
</dbReference>
<feature type="domain" description="Aldehyde dehydrogenase" evidence="3">
    <location>
        <begin position="23"/>
        <end position="455"/>
    </location>
</feature>
<evidence type="ECO:0000259" key="3">
    <source>
        <dbReference type="Pfam" id="PF00171"/>
    </source>
</evidence>
<dbReference type="Pfam" id="PF00171">
    <property type="entry name" value="Aldedh"/>
    <property type="match status" value="1"/>
</dbReference>
<evidence type="ECO:0000313" key="5">
    <source>
        <dbReference type="Proteomes" id="UP001596031"/>
    </source>
</evidence>
<protein>
    <submittedName>
        <fullName evidence="4">Aldehyde dehydrogenase family protein</fullName>
    </submittedName>
</protein>
<evidence type="ECO:0000256" key="1">
    <source>
        <dbReference type="ARBA" id="ARBA00009986"/>
    </source>
</evidence>
<organism evidence="4 5">
    <name type="scientific">Massilia jejuensis</name>
    <dbReference type="NCBI Taxonomy" id="648894"/>
    <lineage>
        <taxon>Bacteria</taxon>
        <taxon>Pseudomonadati</taxon>
        <taxon>Pseudomonadota</taxon>
        <taxon>Betaproteobacteria</taxon>
        <taxon>Burkholderiales</taxon>
        <taxon>Oxalobacteraceae</taxon>
        <taxon>Telluria group</taxon>
        <taxon>Massilia</taxon>
    </lineage>
</organism>
<proteinExistence type="inferred from homology"/>
<dbReference type="RefSeq" id="WP_379720935.1">
    <property type="nucleotide sequence ID" value="NZ_JBHSMS010000036.1"/>
</dbReference>
<comment type="similarity">
    <text evidence="1">Belongs to the aldehyde dehydrogenase family.</text>
</comment>
<dbReference type="PANTHER" id="PTHR43353:SF5">
    <property type="entry name" value="SUCCINATE-SEMIALDEHYDE DEHYDROGENASE, MITOCHONDRIAL"/>
    <property type="match status" value="1"/>
</dbReference>
<dbReference type="InterPro" id="IPR016161">
    <property type="entry name" value="Ald_DH/histidinol_DH"/>
</dbReference>
<keyword evidence="5" id="KW-1185">Reference proteome</keyword>
<reference evidence="5" key="1">
    <citation type="journal article" date="2019" name="Int. J. Syst. Evol. Microbiol.">
        <title>The Global Catalogue of Microorganisms (GCM) 10K type strain sequencing project: providing services to taxonomists for standard genome sequencing and annotation.</title>
        <authorList>
            <consortium name="The Broad Institute Genomics Platform"/>
            <consortium name="The Broad Institute Genome Sequencing Center for Infectious Disease"/>
            <person name="Wu L."/>
            <person name="Ma J."/>
        </authorList>
    </citation>
    <scope>NUCLEOTIDE SEQUENCE [LARGE SCALE GENOMIC DNA]</scope>
    <source>
        <strain evidence="5">CCUG 38813</strain>
    </source>
</reference>
<evidence type="ECO:0000313" key="4">
    <source>
        <dbReference type="EMBL" id="MFC5511733.1"/>
    </source>
</evidence>
<comment type="caution">
    <text evidence="4">The sequence shown here is derived from an EMBL/GenBank/DDBJ whole genome shotgun (WGS) entry which is preliminary data.</text>
</comment>
<dbReference type="Gene3D" id="3.40.605.10">
    <property type="entry name" value="Aldehyde Dehydrogenase, Chain A, domain 1"/>
    <property type="match status" value="1"/>
</dbReference>
<dbReference type="InterPro" id="IPR016163">
    <property type="entry name" value="Ald_DH_C"/>
</dbReference>
<keyword evidence="2" id="KW-0560">Oxidoreductase</keyword>
<dbReference type="SUPFAM" id="SSF53720">
    <property type="entry name" value="ALDH-like"/>
    <property type="match status" value="1"/>
</dbReference>